<keyword evidence="1" id="KW-0051">Antiviral defense</keyword>
<protein>
    <submittedName>
        <fullName evidence="3">Type I-MYXAN CRISPR-associated protein Cas5/Cmx5/DevS</fullName>
    </submittedName>
</protein>
<reference evidence="3 4" key="1">
    <citation type="submission" date="2018-12" db="EMBL/GenBank/DDBJ databases">
        <authorList>
            <person name="Toschakov S.V."/>
        </authorList>
    </citation>
    <scope>NUCLEOTIDE SEQUENCE [LARGE SCALE GENOMIC DNA]</scope>
    <source>
        <strain evidence="3 4">GM2012</strain>
    </source>
</reference>
<reference evidence="3 4" key="2">
    <citation type="submission" date="2019-01" db="EMBL/GenBank/DDBJ databases">
        <title>Tautonia sociabilis, a novel thermotolerant planctomycete of Isosphaeraceae family, isolated from a 4000 m deep subterranean habitat.</title>
        <authorList>
            <person name="Kovaleva O.L."/>
            <person name="Elcheninov A.G."/>
            <person name="Van Heerden E."/>
            <person name="Toshchakov S.V."/>
            <person name="Novikov A."/>
            <person name="Bonch-Osmolovskaya E.A."/>
            <person name="Kublanov I.V."/>
        </authorList>
    </citation>
    <scope>NUCLEOTIDE SEQUENCE [LARGE SCALE GENOMIC DNA]</scope>
    <source>
        <strain evidence="3 4">GM2012</strain>
    </source>
</reference>
<evidence type="ECO:0000313" key="4">
    <source>
        <dbReference type="Proteomes" id="UP000280296"/>
    </source>
</evidence>
<gene>
    <name evidence="3" type="primary">cas5</name>
    <name evidence="3" type="ORF">TsocGM_23835</name>
</gene>
<organism evidence="3 4">
    <name type="scientific">Tautonia sociabilis</name>
    <dbReference type="NCBI Taxonomy" id="2080755"/>
    <lineage>
        <taxon>Bacteria</taxon>
        <taxon>Pseudomonadati</taxon>
        <taxon>Planctomycetota</taxon>
        <taxon>Planctomycetia</taxon>
        <taxon>Isosphaerales</taxon>
        <taxon>Isosphaeraceae</taxon>
        <taxon>Tautonia</taxon>
    </lineage>
</organism>
<sequence>MTTMLRLYVQAPFAAFRTFTAGWYRPTAGFLTPSAAYGLALNLAGIETRRDDGSAMTVTAFGLPRARIALGADPDNPRGPYPTVHTIYQQLHNYPVGASGKARKEDAKGNKYNITPVRREFLSDLRAIVALDFDETEEYPDVEGRIRRALDRDAPQSRRTYGLPFLGDNAFLIDKIEICEEPRTALWYCRVRSHVGAVPHSTRLTTWIDRRDMSRTRSDLFAPAEPAGESIPDDAWTAIEPPPEPAPVRTSKKKGLP</sequence>
<dbReference type="CDD" id="cd09693">
    <property type="entry name" value="Cas5_I"/>
    <property type="match status" value="1"/>
</dbReference>
<name>A0A432MD88_9BACT</name>
<dbReference type="NCBIfam" id="TIGR02593">
    <property type="entry name" value="CRISPR_cas5"/>
    <property type="match status" value="1"/>
</dbReference>
<comment type="caution">
    <text evidence="3">The sequence shown here is derived from an EMBL/GenBank/DDBJ whole genome shotgun (WGS) entry which is preliminary data.</text>
</comment>
<dbReference type="GO" id="GO:0043571">
    <property type="term" value="P:maintenance of CRISPR repeat elements"/>
    <property type="evidence" value="ECO:0007669"/>
    <property type="project" value="InterPro"/>
</dbReference>
<dbReference type="EMBL" id="RYZH01000075">
    <property type="protein sequence ID" value="RUL82176.1"/>
    <property type="molecule type" value="Genomic_DNA"/>
</dbReference>
<evidence type="ECO:0000313" key="3">
    <source>
        <dbReference type="EMBL" id="RUL82176.1"/>
    </source>
</evidence>
<keyword evidence="4" id="KW-1185">Reference proteome</keyword>
<feature type="region of interest" description="Disordered" evidence="2">
    <location>
        <begin position="220"/>
        <end position="257"/>
    </location>
</feature>
<proteinExistence type="predicted"/>
<dbReference type="OrthoDB" id="344955at2"/>
<dbReference type="Pfam" id="PF09704">
    <property type="entry name" value="Cas_Cas5d"/>
    <property type="match status" value="1"/>
</dbReference>
<evidence type="ECO:0000256" key="1">
    <source>
        <dbReference type="ARBA" id="ARBA00023118"/>
    </source>
</evidence>
<accession>A0A432MD88</accession>
<dbReference type="InterPro" id="IPR013422">
    <property type="entry name" value="CRISPR-assoc_prot_Cas5_N"/>
</dbReference>
<dbReference type="Gene3D" id="3.30.70.2660">
    <property type="match status" value="1"/>
</dbReference>
<dbReference type="GO" id="GO:0051607">
    <property type="term" value="P:defense response to virus"/>
    <property type="evidence" value="ECO:0007669"/>
    <property type="project" value="UniProtKB-KW"/>
</dbReference>
<dbReference type="InterPro" id="IPR013415">
    <property type="entry name" value="Cas5_Cmx5_DevS"/>
</dbReference>
<dbReference type="Proteomes" id="UP000280296">
    <property type="component" value="Unassembled WGS sequence"/>
</dbReference>
<evidence type="ECO:0000256" key="2">
    <source>
        <dbReference type="SAM" id="MobiDB-lite"/>
    </source>
</evidence>
<dbReference type="AlphaFoldDB" id="A0A432MD88"/>
<dbReference type="NCBIfam" id="TIGR02586">
    <property type="entry name" value="cas5_cmx5_devS"/>
    <property type="match status" value="1"/>
</dbReference>
<dbReference type="InterPro" id="IPR021124">
    <property type="entry name" value="CRISPR-assoc_prot_Cas5"/>
</dbReference>